<sequence length="723" mass="80619">MSKKTCAVMTLSTFISMGILLSACGGGGGSSSGGNNNAGGNPQPSLDIAKQRTISKDDLAFTVLPSLKENNVYASHEIMTFNFPNTQPYYQLDVKVDGQTVEYGLVDQSLYILLPELTVGQHQIEIQVDNQRITHQFETGQRMTAIANADQFLQDYFNELYMQLENPEEGASLEDEAQRQEWLMLFSRIEIALSEMTASDKQKLAQILQANQYSEVQQVMHMRTFSALSDECSSLIWTKANIAPAFGAAMAGIGWMMLKGDPTTGIILMAAGGVVLYKKRNQVVKLMGDIIEHCEIGKTFRAFEQDFDAVSNRRMITTSFSVASDVSLASSSDILFTHNVSDFRKAQLKLKLSDQVPDVLISSFQSILTGMKKIQSLLKNDYYDNIPKQIQQFSRYIDLDLNRQDFTVTSNHPNIVGDVVESSSGLSFKFIYKENNAAKKPTNTPIPFSFTIVDRKDNVSFGPISAKLDVELPNAYSQAFNLLNNNTLNQILDAENFSSIQLVELPKHGKLSLNSVTGEFSYSPDIFKSVEDHFIYIAKNDFGESKPARVSIKVESDCRITDTSLTRNSYSLNCYWPNTNIMRYTENLTLSPLSFNSAEKYTYGIDLNTFRGSGKTVQAGMSSMSYQTNKEGTMTMSYILDEGKVETINFDGSGNLSQRTCYYSSDQDTLFTIYRPAANPEAERIIKIEGKSLCGQQSAALVAQSTIKNSMLYKWVVQQGRIH</sequence>
<dbReference type="AlphaFoldDB" id="A0A4P7B3J5"/>
<dbReference type="RefSeq" id="WP_134251855.1">
    <property type="nucleotide sequence ID" value="NZ_CP018871.1"/>
</dbReference>
<proteinExistence type="predicted"/>
<organism evidence="2 3">
    <name type="scientific">Acinetobacter haemolyticus</name>
    <dbReference type="NCBI Taxonomy" id="29430"/>
    <lineage>
        <taxon>Bacteria</taxon>
        <taxon>Pseudomonadati</taxon>
        <taxon>Pseudomonadota</taxon>
        <taxon>Gammaproteobacteria</taxon>
        <taxon>Moraxellales</taxon>
        <taxon>Moraxellaceae</taxon>
        <taxon>Acinetobacter</taxon>
    </lineage>
</organism>
<accession>A0A4P7B3J5</accession>
<gene>
    <name evidence="2" type="ORF">AHTJR_05535</name>
</gene>
<protein>
    <recommendedName>
        <fullName evidence="4">Lipoprotein</fullName>
    </recommendedName>
</protein>
<evidence type="ECO:0000313" key="3">
    <source>
        <dbReference type="Proteomes" id="UP000294395"/>
    </source>
</evidence>
<evidence type="ECO:0000256" key="1">
    <source>
        <dbReference type="SAM" id="SignalP"/>
    </source>
</evidence>
<feature type="signal peptide" evidence="1">
    <location>
        <begin position="1"/>
        <end position="22"/>
    </location>
</feature>
<feature type="chain" id="PRO_5020324158" description="Lipoprotein" evidence="1">
    <location>
        <begin position="23"/>
        <end position="723"/>
    </location>
</feature>
<dbReference type="Proteomes" id="UP000294395">
    <property type="component" value="Chromosome"/>
</dbReference>
<evidence type="ECO:0008006" key="4">
    <source>
        <dbReference type="Google" id="ProtNLM"/>
    </source>
</evidence>
<reference evidence="2 3" key="1">
    <citation type="submission" date="2019-03" db="EMBL/GenBank/DDBJ databases">
        <title>Complete genome sequence of two outbreak-associated Acinetobacter haemolyticus strains.</title>
        <authorList>
            <person name="Bai L."/>
            <person name="Zhang S.-C."/>
            <person name="Deng Y."/>
            <person name="Song C.-C."/>
            <person name="Kang G.-B."/>
            <person name="Dong Y."/>
            <person name="Wang Y."/>
            <person name="Gao F."/>
            <person name="Huang H."/>
        </authorList>
    </citation>
    <scope>NUCLEOTIDE SEQUENCE [LARGE SCALE GENOMIC DNA]</scope>
    <source>
        <strain evidence="2 3">TJR01</strain>
    </source>
</reference>
<dbReference type="PROSITE" id="PS51257">
    <property type="entry name" value="PROKAR_LIPOPROTEIN"/>
    <property type="match status" value="1"/>
</dbReference>
<evidence type="ECO:0000313" key="2">
    <source>
        <dbReference type="EMBL" id="QBQ15761.1"/>
    </source>
</evidence>
<dbReference type="EMBL" id="CP038009">
    <property type="protein sequence ID" value="QBQ15761.1"/>
    <property type="molecule type" value="Genomic_DNA"/>
</dbReference>
<keyword evidence="1" id="KW-0732">Signal</keyword>
<name>A0A4P7B3J5_ACIHA</name>